<protein>
    <submittedName>
        <fullName evidence="1">Uncharacterized protein</fullName>
    </submittedName>
</protein>
<dbReference type="EMBL" id="NBNE01019846">
    <property type="protein sequence ID" value="OWY91608.1"/>
    <property type="molecule type" value="Genomic_DNA"/>
</dbReference>
<organism evidence="1 2">
    <name type="scientific">Phytophthora megakarya</name>
    <dbReference type="NCBI Taxonomy" id="4795"/>
    <lineage>
        <taxon>Eukaryota</taxon>
        <taxon>Sar</taxon>
        <taxon>Stramenopiles</taxon>
        <taxon>Oomycota</taxon>
        <taxon>Peronosporomycetes</taxon>
        <taxon>Peronosporales</taxon>
        <taxon>Peronosporaceae</taxon>
        <taxon>Phytophthora</taxon>
    </lineage>
</organism>
<sequence length="40" mass="4628">MSGVSVHDTSYIILSKLHRESLEVQAHSQFFSYKINFLTN</sequence>
<name>A0A225UF10_9STRA</name>
<accession>A0A225UF10</accession>
<evidence type="ECO:0000313" key="1">
    <source>
        <dbReference type="EMBL" id="OWY91608.1"/>
    </source>
</evidence>
<evidence type="ECO:0000313" key="2">
    <source>
        <dbReference type="Proteomes" id="UP000198211"/>
    </source>
</evidence>
<gene>
    <name evidence="1" type="ORF">PHMEG_00039737</name>
</gene>
<dbReference type="Proteomes" id="UP000198211">
    <property type="component" value="Unassembled WGS sequence"/>
</dbReference>
<comment type="caution">
    <text evidence="1">The sequence shown here is derived from an EMBL/GenBank/DDBJ whole genome shotgun (WGS) entry which is preliminary data.</text>
</comment>
<keyword evidence="2" id="KW-1185">Reference proteome</keyword>
<dbReference type="AlphaFoldDB" id="A0A225UF10"/>
<proteinExistence type="predicted"/>
<reference evidence="2" key="1">
    <citation type="submission" date="2017-03" db="EMBL/GenBank/DDBJ databases">
        <title>Phytopthora megakarya and P. palmivora, two closely related causual agents of cacao black pod achieved similar genome size and gene model numbers by different mechanisms.</title>
        <authorList>
            <person name="Ali S."/>
            <person name="Shao J."/>
            <person name="Larry D.J."/>
            <person name="Kronmiller B."/>
            <person name="Shen D."/>
            <person name="Strem M.D."/>
            <person name="Melnick R.L."/>
            <person name="Guiltinan M.J."/>
            <person name="Tyler B.M."/>
            <person name="Meinhardt L.W."/>
            <person name="Bailey B.A."/>
        </authorList>
    </citation>
    <scope>NUCLEOTIDE SEQUENCE [LARGE SCALE GENOMIC DNA]</scope>
    <source>
        <strain evidence="2">zdho120</strain>
    </source>
</reference>